<feature type="transmembrane region" description="Helical" evidence="1">
    <location>
        <begin position="143"/>
        <end position="162"/>
    </location>
</feature>
<keyword evidence="3" id="KW-1185">Reference proteome</keyword>
<proteinExistence type="predicted"/>
<evidence type="ECO:0000313" key="2">
    <source>
        <dbReference type="EnsemblPlants" id="AET3Gv20502300.2"/>
    </source>
</evidence>
<dbReference type="PANTHER" id="PTHR36784:SF1">
    <property type="entry name" value="HISTONE-LYSINE N-METHYLTRANSFERASE"/>
    <property type="match status" value="1"/>
</dbReference>
<feature type="transmembrane region" description="Helical" evidence="1">
    <location>
        <begin position="171"/>
        <end position="189"/>
    </location>
</feature>
<keyword evidence="1" id="KW-0812">Transmembrane</keyword>
<reference evidence="3" key="1">
    <citation type="journal article" date="2014" name="Science">
        <title>Ancient hybridizations among the ancestral genomes of bread wheat.</title>
        <authorList>
            <consortium name="International Wheat Genome Sequencing Consortium,"/>
            <person name="Marcussen T."/>
            <person name="Sandve S.R."/>
            <person name="Heier L."/>
            <person name="Spannagl M."/>
            <person name="Pfeifer M."/>
            <person name="Jakobsen K.S."/>
            <person name="Wulff B.B."/>
            <person name="Steuernagel B."/>
            <person name="Mayer K.F."/>
            <person name="Olsen O.A."/>
        </authorList>
    </citation>
    <scope>NUCLEOTIDE SEQUENCE [LARGE SCALE GENOMIC DNA]</scope>
    <source>
        <strain evidence="3">cv. AL8/78</strain>
    </source>
</reference>
<dbReference type="Gramene" id="AET3Gv20502300.2">
    <property type="protein sequence ID" value="AET3Gv20502300.2"/>
    <property type="gene ID" value="AET3Gv20502300"/>
</dbReference>
<name>A0A453EXA8_AEGTS</name>
<organism evidence="2 3">
    <name type="scientific">Aegilops tauschii subsp. strangulata</name>
    <name type="common">Goatgrass</name>
    <dbReference type="NCBI Taxonomy" id="200361"/>
    <lineage>
        <taxon>Eukaryota</taxon>
        <taxon>Viridiplantae</taxon>
        <taxon>Streptophyta</taxon>
        <taxon>Embryophyta</taxon>
        <taxon>Tracheophyta</taxon>
        <taxon>Spermatophyta</taxon>
        <taxon>Magnoliopsida</taxon>
        <taxon>Liliopsida</taxon>
        <taxon>Poales</taxon>
        <taxon>Poaceae</taxon>
        <taxon>BOP clade</taxon>
        <taxon>Pooideae</taxon>
        <taxon>Triticodae</taxon>
        <taxon>Triticeae</taxon>
        <taxon>Triticinae</taxon>
        <taxon>Aegilops</taxon>
    </lineage>
</organism>
<feature type="transmembrane region" description="Helical" evidence="1">
    <location>
        <begin position="102"/>
        <end position="123"/>
    </location>
</feature>
<reference evidence="2" key="3">
    <citation type="journal article" date="2017" name="Nature">
        <title>Genome sequence of the progenitor of the wheat D genome Aegilops tauschii.</title>
        <authorList>
            <person name="Luo M.C."/>
            <person name="Gu Y.Q."/>
            <person name="Puiu D."/>
            <person name="Wang H."/>
            <person name="Twardziok S.O."/>
            <person name="Deal K.R."/>
            <person name="Huo N."/>
            <person name="Zhu T."/>
            <person name="Wang L."/>
            <person name="Wang Y."/>
            <person name="McGuire P.E."/>
            <person name="Liu S."/>
            <person name="Long H."/>
            <person name="Ramasamy R.K."/>
            <person name="Rodriguez J.C."/>
            <person name="Van S.L."/>
            <person name="Yuan L."/>
            <person name="Wang Z."/>
            <person name="Xia Z."/>
            <person name="Xiao L."/>
            <person name="Anderson O.D."/>
            <person name="Ouyang S."/>
            <person name="Liang Y."/>
            <person name="Zimin A.V."/>
            <person name="Pertea G."/>
            <person name="Qi P."/>
            <person name="Bennetzen J.L."/>
            <person name="Dai X."/>
            <person name="Dawson M.W."/>
            <person name="Muller H.G."/>
            <person name="Kugler K."/>
            <person name="Rivarola-Duarte L."/>
            <person name="Spannagl M."/>
            <person name="Mayer K.F.X."/>
            <person name="Lu F.H."/>
            <person name="Bevan M.W."/>
            <person name="Leroy P."/>
            <person name="Li P."/>
            <person name="You F.M."/>
            <person name="Sun Q."/>
            <person name="Liu Z."/>
            <person name="Lyons E."/>
            <person name="Wicker T."/>
            <person name="Salzberg S.L."/>
            <person name="Devos K.M."/>
            <person name="Dvorak J."/>
        </authorList>
    </citation>
    <scope>NUCLEOTIDE SEQUENCE [LARGE SCALE GENOMIC DNA]</scope>
    <source>
        <strain evidence="2">cv. AL8/78</strain>
    </source>
</reference>
<dbReference type="AlphaFoldDB" id="A0A453EXA8"/>
<dbReference type="PANTHER" id="PTHR36784">
    <property type="entry name" value="HISTONE-LYSINE N-METHYLTRANSFERASE"/>
    <property type="match status" value="1"/>
</dbReference>
<keyword evidence="1" id="KW-1133">Transmembrane helix</keyword>
<keyword evidence="1" id="KW-0472">Membrane</keyword>
<sequence length="241" mass="28088">DLYPVRPMRPGQNGSCIEVGLSPPLLGRVIDALHSKLKQFAGTLHRFQAGERTAMTTRRWWTRRDGSDDADDLVPMDTQEQEELVRSLEQKQVHQSRRWRHVFAGFLLSYTVFLVYSSFHHAWSPWELRYHAYFMEDLPSPMVIVADWIAALACLFAVKGLLQASNSSKKWMWYSFYVGMAVAIFWTYYLLKLPRIRWDVVWLPLGPLIASALSIYVDHTLMKSMQDISTLRGYMYNFKSL</sequence>
<reference evidence="2" key="5">
    <citation type="journal article" date="2021" name="G3 (Bethesda)">
        <title>Aegilops tauschii genome assembly Aet v5.0 features greater sequence contiguity and improved annotation.</title>
        <authorList>
            <person name="Wang L."/>
            <person name="Zhu T."/>
            <person name="Rodriguez J.C."/>
            <person name="Deal K.R."/>
            <person name="Dubcovsky J."/>
            <person name="McGuire P.E."/>
            <person name="Lux T."/>
            <person name="Spannagl M."/>
            <person name="Mayer K.F.X."/>
            <person name="Baldrich P."/>
            <person name="Meyers B.C."/>
            <person name="Huo N."/>
            <person name="Gu Y.Q."/>
            <person name="Zhou H."/>
            <person name="Devos K.M."/>
            <person name="Bennetzen J.L."/>
            <person name="Unver T."/>
            <person name="Budak H."/>
            <person name="Gulick P.J."/>
            <person name="Galiba G."/>
            <person name="Kalapos B."/>
            <person name="Nelson D.R."/>
            <person name="Li P."/>
            <person name="You F.M."/>
            <person name="Luo M.C."/>
            <person name="Dvorak J."/>
        </authorList>
    </citation>
    <scope>NUCLEOTIDE SEQUENCE [LARGE SCALE GENOMIC DNA]</scope>
    <source>
        <strain evidence="2">cv. AL8/78</strain>
    </source>
</reference>
<feature type="transmembrane region" description="Helical" evidence="1">
    <location>
        <begin position="201"/>
        <end position="217"/>
    </location>
</feature>
<dbReference type="EnsemblPlants" id="AET3Gv20502300.2">
    <property type="protein sequence ID" value="AET3Gv20502300.2"/>
    <property type="gene ID" value="AET3Gv20502300"/>
</dbReference>
<protein>
    <submittedName>
        <fullName evidence="2">Uncharacterized protein</fullName>
    </submittedName>
</protein>
<evidence type="ECO:0000256" key="1">
    <source>
        <dbReference type="SAM" id="Phobius"/>
    </source>
</evidence>
<reference evidence="3" key="2">
    <citation type="journal article" date="2017" name="Nat. Plants">
        <title>The Aegilops tauschii genome reveals multiple impacts of transposons.</title>
        <authorList>
            <person name="Zhao G."/>
            <person name="Zou C."/>
            <person name="Li K."/>
            <person name="Wang K."/>
            <person name="Li T."/>
            <person name="Gao L."/>
            <person name="Zhang X."/>
            <person name="Wang H."/>
            <person name="Yang Z."/>
            <person name="Liu X."/>
            <person name="Jiang W."/>
            <person name="Mao L."/>
            <person name="Kong X."/>
            <person name="Jiao Y."/>
            <person name="Jia J."/>
        </authorList>
    </citation>
    <scope>NUCLEOTIDE SEQUENCE [LARGE SCALE GENOMIC DNA]</scope>
    <source>
        <strain evidence="3">cv. AL8/78</strain>
    </source>
</reference>
<reference evidence="2" key="4">
    <citation type="submission" date="2019-03" db="UniProtKB">
        <authorList>
            <consortium name="EnsemblPlants"/>
        </authorList>
    </citation>
    <scope>IDENTIFICATION</scope>
</reference>
<accession>A0A453EXA8</accession>
<dbReference type="STRING" id="200361.A0A453EXA8"/>
<evidence type="ECO:0000313" key="3">
    <source>
        <dbReference type="Proteomes" id="UP000015105"/>
    </source>
</evidence>
<dbReference type="Proteomes" id="UP000015105">
    <property type="component" value="Chromosome 3D"/>
</dbReference>